<feature type="domain" description="HAMP" evidence="4">
    <location>
        <begin position="336"/>
        <end position="388"/>
    </location>
</feature>
<keyword evidence="3" id="KW-1133">Transmembrane helix</keyword>
<name>A0A0M7GE43_9BORD</name>
<keyword evidence="2" id="KW-0175">Coiled coil</keyword>
<dbReference type="CDD" id="cd06225">
    <property type="entry name" value="HAMP"/>
    <property type="match status" value="1"/>
</dbReference>
<dbReference type="GO" id="GO:0016020">
    <property type="term" value="C:membrane"/>
    <property type="evidence" value="ECO:0007669"/>
    <property type="project" value="InterPro"/>
</dbReference>
<proteinExistence type="predicted"/>
<dbReference type="EC" id="2.7.13.3" evidence="5"/>
<reference evidence="5 6" key="1">
    <citation type="submission" date="2015-09" db="EMBL/GenBank/DDBJ databases">
        <authorList>
            <person name="Jackson K.R."/>
            <person name="Lunt B.L."/>
            <person name="Fisher J.N.B."/>
            <person name="Gardner A.V."/>
            <person name="Bailey M.E."/>
            <person name="Deus L.M."/>
            <person name="Earl A.S."/>
            <person name="Gibby P.D."/>
            <person name="Hartmann K.A."/>
            <person name="Liu J.E."/>
            <person name="Manci A.M."/>
            <person name="Nielsen D.A."/>
            <person name="Solomon M.B."/>
            <person name="Breakwell D.P."/>
            <person name="Burnett S.H."/>
            <person name="Grose J.H."/>
        </authorList>
    </citation>
    <scope>NUCLEOTIDE SEQUENCE [LARGE SCALE GENOMIC DNA]</scope>
    <source>
        <strain evidence="5 6">2789STDY5608636</strain>
    </source>
</reference>
<dbReference type="Proteomes" id="UP000053096">
    <property type="component" value="Unassembled WGS sequence"/>
</dbReference>
<evidence type="ECO:0000256" key="2">
    <source>
        <dbReference type="SAM" id="Coils"/>
    </source>
</evidence>
<dbReference type="Pfam" id="PF00672">
    <property type="entry name" value="HAMP"/>
    <property type="match status" value="1"/>
</dbReference>
<dbReference type="RefSeq" id="WP_201524736.1">
    <property type="nucleotide sequence ID" value="NZ_CAJGUP010000134.1"/>
</dbReference>
<keyword evidence="3" id="KW-0812">Transmembrane</keyword>
<dbReference type="Gene3D" id="6.10.340.10">
    <property type="match status" value="1"/>
</dbReference>
<dbReference type="EMBL" id="CYTV01000008">
    <property type="protein sequence ID" value="CUI93194.1"/>
    <property type="molecule type" value="Genomic_DNA"/>
</dbReference>
<dbReference type="InterPro" id="IPR003660">
    <property type="entry name" value="HAMP_dom"/>
</dbReference>
<dbReference type="PANTHER" id="PTHR43156:SF9">
    <property type="entry name" value="HAMP DOMAIN-CONTAINING PROTEIN"/>
    <property type="match status" value="1"/>
</dbReference>
<evidence type="ECO:0000259" key="4">
    <source>
        <dbReference type="PROSITE" id="PS50885"/>
    </source>
</evidence>
<dbReference type="NCBIfam" id="NF038263">
    <property type="entry name" value="prot_phos_SiaA"/>
    <property type="match status" value="1"/>
</dbReference>
<dbReference type="Pfam" id="PF07228">
    <property type="entry name" value="SpoIIE"/>
    <property type="match status" value="1"/>
</dbReference>
<dbReference type="AlphaFoldDB" id="A0A0M7GE43"/>
<feature type="transmembrane region" description="Helical" evidence="3">
    <location>
        <begin position="12"/>
        <end position="33"/>
    </location>
</feature>
<evidence type="ECO:0000256" key="1">
    <source>
        <dbReference type="ARBA" id="ARBA00022801"/>
    </source>
</evidence>
<dbReference type="PANTHER" id="PTHR43156">
    <property type="entry name" value="STAGE II SPORULATION PROTEIN E-RELATED"/>
    <property type="match status" value="1"/>
</dbReference>
<evidence type="ECO:0000313" key="5">
    <source>
        <dbReference type="EMBL" id="CUI93194.1"/>
    </source>
</evidence>
<dbReference type="InterPro" id="IPR001932">
    <property type="entry name" value="PPM-type_phosphatase-like_dom"/>
</dbReference>
<organism evidence="5 6">
    <name type="scientific">Bordetella pseudohinzii</name>
    <dbReference type="NCBI Taxonomy" id="1331258"/>
    <lineage>
        <taxon>Bacteria</taxon>
        <taxon>Pseudomonadati</taxon>
        <taxon>Pseudomonadota</taxon>
        <taxon>Betaproteobacteria</taxon>
        <taxon>Burkholderiales</taxon>
        <taxon>Alcaligenaceae</taxon>
        <taxon>Bordetella</taxon>
    </lineage>
</organism>
<keyword evidence="3" id="KW-0472">Membrane</keyword>
<gene>
    <name evidence="5" type="primary">srrB</name>
    <name evidence="5" type="ORF">ERS370011_02910</name>
</gene>
<evidence type="ECO:0000256" key="3">
    <source>
        <dbReference type="SAM" id="Phobius"/>
    </source>
</evidence>
<dbReference type="SMART" id="SM00304">
    <property type="entry name" value="HAMP"/>
    <property type="match status" value="1"/>
</dbReference>
<feature type="transmembrane region" description="Helical" evidence="3">
    <location>
        <begin position="311"/>
        <end position="334"/>
    </location>
</feature>
<dbReference type="InterPro" id="IPR036457">
    <property type="entry name" value="PPM-type-like_dom_sf"/>
</dbReference>
<dbReference type="SUPFAM" id="SSF158472">
    <property type="entry name" value="HAMP domain-like"/>
    <property type="match status" value="1"/>
</dbReference>
<feature type="coiled-coil region" evidence="2">
    <location>
        <begin position="387"/>
        <end position="414"/>
    </location>
</feature>
<accession>A0A0M7GE43</accession>
<evidence type="ECO:0000313" key="6">
    <source>
        <dbReference type="Proteomes" id="UP000053096"/>
    </source>
</evidence>
<dbReference type="GO" id="GO:0007165">
    <property type="term" value="P:signal transduction"/>
    <property type="evidence" value="ECO:0007669"/>
    <property type="project" value="InterPro"/>
</dbReference>
<dbReference type="SMART" id="SM00331">
    <property type="entry name" value="PP2C_SIG"/>
    <property type="match status" value="1"/>
</dbReference>
<keyword evidence="5" id="KW-0808">Transferase</keyword>
<keyword evidence="1" id="KW-0378">Hydrolase</keyword>
<sequence>MAKWGLRKKSFMALLLACIVMLAPAVLIAWLVFDGVRDHFGRAFAENFTQLSRQRILAPVSREMALSIRLANSEVTRRWLRHENDPAARELFFREAEGYRRDFMGHVYFIASAASGNYYFGDSAEPPGKPRYTLNRNDAEDGWFYASLKSPERYNINVNPDAKLKETKVWINVQIRDGDQVLGLSGAGLDVGGFLRDFVHSGRAGVTPVIIDEQGAIQAYKDATRIAYNSGAQGQAKEHGLVFSLLDAGDSRGNLEAAMRQAKEDSSGVAMTWVMVDGARQLVAVAYMPELRWHVVTLVDFGAARVVDPDWLWPGAVGLALLFAALVLCFGFAIERLMLRPLRRLQQSARAIADGSYDVRLPPGGQDEIGDLSRAFGVMADKVRKHTAELESKVRERTSELESANRAMAAARKKIDDSIDYASLIQRAILPDRQMTQSLGAHHFVLWKPRDVVGGDFYVFRSDGANCLLGIMDCAGHGVPGALMTMLARAAIDLAMTEVGPRDPAGILKRTDSTIRAMLADAQLPRALATNTDAGLVYIDREKRRLVYSGAKISLYASNGEDAREVHGGRRALGDKRMGEYENIELPLQSGWTYYLVTDGFLDQAGGEFGFGFGNTRFAAMLKRHARRSMAEQAQAFSQVLAEYQGGLPQRDDITLLSFRFD</sequence>
<dbReference type="Gene3D" id="3.60.40.10">
    <property type="entry name" value="PPM-type phosphatase domain"/>
    <property type="match status" value="1"/>
</dbReference>
<dbReference type="InterPro" id="IPR052016">
    <property type="entry name" value="Bact_Sigma-Reg"/>
</dbReference>
<dbReference type="GO" id="GO:0004673">
    <property type="term" value="F:protein histidine kinase activity"/>
    <property type="evidence" value="ECO:0007669"/>
    <property type="project" value="UniProtKB-EC"/>
</dbReference>
<protein>
    <submittedName>
        <fullName evidence="5">Sensor protein srrB</fullName>
        <ecNumber evidence="5">2.7.13.3</ecNumber>
    </submittedName>
</protein>
<dbReference type="GO" id="GO:0016791">
    <property type="term" value="F:phosphatase activity"/>
    <property type="evidence" value="ECO:0007669"/>
    <property type="project" value="TreeGrafter"/>
</dbReference>
<dbReference type="PROSITE" id="PS50885">
    <property type="entry name" value="HAMP"/>
    <property type="match status" value="1"/>
</dbReference>